<dbReference type="InterPro" id="IPR036864">
    <property type="entry name" value="Zn2-C6_fun-type_DNA-bd_sf"/>
</dbReference>
<dbReference type="GO" id="GO:0003677">
    <property type="term" value="F:DNA binding"/>
    <property type="evidence" value="ECO:0007669"/>
    <property type="project" value="UniProtKB-KW"/>
</dbReference>
<dbReference type="PANTHER" id="PTHR36206">
    <property type="entry name" value="ASPERCRYPTIN BIOSYNTHESIS CLUSTER-SPECIFIC TRANSCRIPTION REGULATOR ATNN-RELATED"/>
    <property type="match status" value="1"/>
</dbReference>
<evidence type="ECO:0000256" key="7">
    <source>
        <dbReference type="SAM" id="MobiDB-lite"/>
    </source>
</evidence>
<dbReference type="GO" id="GO:0000981">
    <property type="term" value="F:DNA-binding transcription factor activity, RNA polymerase II-specific"/>
    <property type="evidence" value="ECO:0007669"/>
    <property type="project" value="InterPro"/>
</dbReference>
<evidence type="ECO:0000256" key="6">
    <source>
        <dbReference type="ARBA" id="ARBA00023242"/>
    </source>
</evidence>
<feature type="domain" description="Zn(2)-C6 fungal-type" evidence="8">
    <location>
        <begin position="12"/>
        <end position="40"/>
    </location>
</feature>
<dbReference type="Proteomes" id="UP000777438">
    <property type="component" value="Unassembled WGS sequence"/>
</dbReference>
<dbReference type="PROSITE" id="PS00463">
    <property type="entry name" value="ZN2_CY6_FUNGAL_1"/>
    <property type="match status" value="1"/>
</dbReference>
<dbReference type="InterPro" id="IPR001138">
    <property type="entry name" value="Zn2Cys6_DnaBD"/>
</dbReference>
<proteinExistence type="predicted"/>
<keyword evidence="10" id="KW-1185">Reference proteome</keyword>
<keyword evidence="6" id="KW-0539">Nucleus</keyword>
<keyword evidence="2" id="KW-0862">Zinc</keyword>
<evidence type="ECO:0000259" key="8">
    <source>
        <dbReference type="PROSITE" id="PS50048"/>
    </source>
</evidence>
<evidence type="ECO:0000256" key="2">
    <source>
        <dbReference type="ARBA" id="ARBA00022833"/>
    </source>
</evidence>
<name>A0A9P8VYW9_9HYPO</name>
<feature type="region of interest" description="Disordered" evidence="7">
    <location>
        <begin position="512"/>
        <end position="547"/>
    </location>
</feature>
<organism evidence="9 10">
    <name type="scientific">Thelonectria olida</name>
    <dbReference type="NCBI Taxonomy" id="1576542"/>
    <lineage>
        <taxon>Eukaryota</taxon>
        <taxon>Fungi</taxon>
        <taxon>Dikarya</taxon>
        <taxon>Ascomycota</taxon>
        <taxon>Pezizomycotina</taxon>
        <taxon>Sordariomycetes</taxon>
        <taxon>Hypocreomycetidae</taxon>
        <taxon>Hypocreales</taxon>
        <taxon>Nectriaceae</taxon>
        <taxon>Thelonectria</taxon>
    </lineage>
</organism>
<dbReference type="InterPro" id="IPR052360">
    <property type="entry name" value="Transcr_Regulatory_Proteins"/>
</dbReference>
<dbReference type="SMART" id="SM00066">
    <property type="entry name" value="GAL4"/>
    <property type="match status" value="1"/>
</dbReference>
<sequence>MARKGSRKVRTGCLTCKIRKVKCDEGKPHCDRCVRTGRKCDGYATPEELGLVSVRPRQGFQGIETVDEGRALQFFCEIAGPFLSGATDPYFWTRLVMQFSNFEPAVRQSVVAISTLYEQVQADPEPKVRLQDSRLALRHYNAAIRELKSMDNQPLVLLVCVLFICIEFLQSNREAAIEHCKHGIAILEKIGPDVPWVKEYLVPVFRRLSVFPFFFGNDTTNFPNLVALESPSPASFSSFSDAHSMMDGTFSRTLQLVRQGDPYRLGTSRHEAVPLQLCAKQKEIKALLEQWQVLFDSFEERSMLAATPVTEHFQLGEDYMKKMSRVFLSVRHEVCRIWSEMAFTSDETAYDVYIDNFRRLIKKCISLIITLPEGAKITATSPKFIFETGFTPMLFFIAMKCRCLETRLEALRLMAVLGVPRENLWEVSTMQALGRRVVEIEHDIVLNDLYPPTDLSSAHPLPPDEMRVRDTWTESQASIKTTLRGHDICGRLAGFFVRTDEGEINLHTEFMDEREGAPRERIRPNNPYSASMKPDTSWAQMEPSVVV</sequence>
<dbReference type="CDD" id="cd00067">
    <property type="entry name" value="GAL4"/>
    <property type="match status" value="1"/>
</dbReference>
<accession>A0A9P8VYW9</accession>
<dbReference type="AlphaFoldDB" id="A0A9P8VYW9"/>
<dbReference type="SUPFAM" id="SSF57701">
    <property type="entry name" value="Zn2/Cys6 DNA-binding domain"/>
    <property type="match status" value="1"/>
</dbReference>
<comment type="caution">
    <text evidence="9">The sequence shown here is derived from an EMBL/GenBank/DDBJ whole genome shotgun (WGS) entry which is preliminary data.</text>
</comment>
<evidence type="ECO:0000256" key="4">
    <source>
        <dbReference type="ARBA" id="ARBA00023125"/>
    </source>
</evidence>
<keyword evidence="5" id="KW-0804">Transcription</keyword>
<dbReference type="Gene3D" id="4.10.240.10">
    <property type="entry name" value="Zn(2)-C6 fungal-type DNA-binding domain"/>
    <property type="match status" value="1"/>
</dbReference>
<keyword evidence="4" id="KW-0238">DNA-binding</keyword>
<keyword evidence="3" id="KW-0805">Transcription regulation</keyword>
<dbReference type="PANTHER" id="PTHR36206:SF16">
    <property type="entry name" value="TRANSCRIPTION FACTOR DOMAIN-CONTAINING PROTEIN-RELATED"/>
    <property type="match status" value="1"/>
</dbReference>
<evidence type="ECO:0000313" key="10">
    <source>
        <dbReference type="Proteomes" id="UP000777438"/>
    </source>
</evidence>
<dbReference type="OrthoDB" id="2593732at2759"/>
<keyword evidence="1" id="KW-0479">Metal-binding</keyword>
<dbReference type="PROSITE" id="PS50048">
    <property type="entry name" value="ZN2_CY6_FUNGAL_2"/>
    <property type="match status" value="1"/>
</dbReference>
<protein>
    <recommendedName>
        <fullName evidence="8">Zn(2)-C6 fungal-type domain-containing protein</fullName>
    </recommendedName>
</protein>
<gene>
    <name evidence="9" type="ORF">B0T10DRAFT_444714</name>
</gene>
<evidence type="ECO:0000256" key="3">
    <source>
        <dbReference type="ARBA" id="ARBA00023015"/>
    </source>
</evidence>
<dbReference type="Pfam" id="PF00172">
    <property type="entry name" value="Zn_clus"/>
    <property type="match status" value="1"/>
</dbReference>
<evidence type="ECO:0000313" key="9">
    <source>
        <dbReference type="EMBL" id="KAH6885433.1"/>
    </source>
</evidence>
<dbReference type="GO" id="GO:0008270">
    <property type="term" value="F:zinc ion binding"/>
    <property type="evidence" value="ECO:0007669"/>
    <property type="project" value="InterPro"/>
</dbReference>
<feature type="compositionally biased region" description="Basic and acidic residues" evidence="7">
    <location>
        <begin position="512"/>
        <end position="523"/>
    </location>
</feature>
<evidence type="ECO:0000256" key="5">
    <source>
        <dbReference type="ARBA" id="ARBA00023163"/>
    </source>
</evidence>
<dbReference type="PRINTS" id="PR00755">
    <property type="entry name" value="AFLATOXINBRP"/>
</dbReference>
<evidence type="ECO:0000256" key="1">
    <source>
        <dbReference type="ARBA" id="ARBA00022723"/>
    </source>
</evidence>
<reference evidence="9 10" key="1">
    <citation type="journal article" date="2021" name="Nat. Commun.">
        <title>Genetic determinants of endophytism in the Arabidopsis root mycobiome.</title>
        <authorList>
            <person name="Mesny F."/>
            <person name="Miyauchi S."/>
            <person name="Thiergart T."/>
            <person name="Pickel B."/>
            <person name="Atanasova L."/>
            <person name="Karlsson M."/>
            <person name="Huettel B."/>
            <person name="Barry K.W."/>
            <person name="Haridas S."/>
            <person name="Chen C."/>
            <person name="Bauer D."/>
            <person name="Andreopoulos W."/>
            <person name="Pangilinan J."/>
            <person name="LaButti K."/>
            <person name="Riley R."/>
            <person name="Lipzen A."/>
            <person name="Clum A."/>
            <person name="Drula E."/>
            <person name="Henrissat B."/>
            <person name="Kohler A."/>
            <person name="Grigoriev I.V."/>
            <person name="Martin F.M."/>
            <person name="Hacquard S."/>
        </authorList>
    </citation>
    <scope>NUCLEOTIDE SEQUENCE [LARGE SCALE GENOMIC DNA]</scope>
    <source>
        <strain evidence="9 10">MPI-CAGE-CH-0241</strain>
    </source>
</reference>
<dbReference type="EMBL" id="JAGPYM010000018">
    <property type="protein sequence ID" value="KAH6885433.1"/>
    <property type="molecule type" value="Genomic_DNA"/>
</dbReference>